<dbReference type="AlphaFoldDB" id="A0AAE1PB06"/>
<reference evidence="1" key="1">
    <citation type="submission" date="2023-11" db="EMBL/GenBank/DDBJ databases">
        <title>Genome assemblies of two species of porcelain crab, Petrolisthes cinctipes and Petrolisthes manimaculis (Anomura: Porcellanidae).</title>
        <authorList>
            <person name="Angst P."/>
        </authorList>
    </citation>
    <scope>NUCLEOTIDE SEQUENCE</scope>
    <source>
        <strain evidence="1">PB745_02</strain>
        <tissue evidence="1">Gill</tissue>
    </source>
</reference>
<accession>A0AAE1PB06</accession>
<gene>
    <name evidence="1" type="ORF">Pmani_022939</name>
</gene>
<evidence type="ECO:0000313" key="2">
    <source>
        <dbReference type="Proteomes" id="UP001292094"/>
    </source>
</evidence>
<dbReference type="EMBL" id="JAWZYT010002323">
    <property type="protein sequence ID" value="KAK4305154.1"/>
    <property type="molecule type" value="Genomic_DNA"/>
</dbReference>
<sequence length="72" mass="7877">MRQMDVDDMCVDVSEWETAGPPVSSPHPSMTFRLSSILCLPPHRQTPLALTGRASAGRARDGLLFPLEISQV</sequence>
<organism evidence="1 2">
    <name type="scientific">Petrolisthes manimaculis</name>
    <dbReference type="NCBI Taxonomy" id="1843537"/>
    <lineage>
        <taxon>Eukaryota</taxon>
        <taxon>Metazoa</taxon>
        <taxon>Ecdysozoa</taxon>
        <taxon>Arthropoda</taxon>
        <taxon>Crustacea</taxon>
        <taxon>Multicrustacea</taxon>
        <taxon>Malacostraca</taxon>
        <taxon>Eumalacostraca</taxon>
        <taxon>Eucarida</taxon>
        <taxon>Decapoda</taxon>
        <taxon>Pleocyemata</taxon>
        <taxon>Anomura</taxon>
        <taxon>Galatheoidea</taxon>
        <taxon>Porcellanidae</taxon>
        <taxon>Petrolisthes</taxon>
    </lineage>
</organism>
<comment type="caution">
    <text evidence="1">The sequence shown here is derived from an EMBL/GenBank/DDBJ whole genome shotgun (WGS) entry which is preliminary data.</text>
</comment>
<evidence type="ECO:0000313" key="1">
    <source>
        <dbReference type="EMBL" id="KAK4305154.1"/>
    </source>
</evidence>
<name>A0AAE1PB06_9EUCA</name>
<proteinExistence type="predicted"/>
<protein>
    <submittedName>
        <fullName evidence="1">Uncharacterized protein</fullName>
    </submittedName>
</protein>
<keyword evidence="2" id="KW-1185">Reference proteome</keyword>
<dbReference type="Proteomes" id="UP001292094">
    <property type="component" value="Unassembled WGS sequence"/>
</dbReference>